<evidence type="ECO:0000256" key="2">
    <source>
        <dbReference type="ARBA" id="ARBA00004514"/>
    </source>
</evidence>
<name>A0A210PED1_MIZYE</name>
<dbReference type="PROSITE" id="PS50056">
    <property type="entry name" value="TYR_PHOSPHATASE_2"/>
    <property type="match status" value="1"/>
</dbReference>
<dbReference type="InterPro" id="IPR003595">
    <property type="entry name" value="Tyr_Pase_cat"/>
</dbReference>
<keyword evidence="9" id="KW-0539">Nucleus</keyword>
<evidence type="ECO:0000256" key="14">
    <source>
        <dbReference type="ARBA" id="ARBA00081937"/>
    </source>
</evidence>
<keyword evidence="6" id="KW-0963">Cytoplasm</keyword>
<dbReference type="FunFam" id="3.90.190.10:FF:000063">
    <property type="entry name" value="Dual specificity phosphatase 23"/>
    <property type="match status" value="1"/>
</dbReference>
<evidence type="ECO:0000259" key="16">
    <source>
        <dbReference type="PROSITE" id="PS50054"/>
    </source>
</evidence>
<dbReference type="InterPro" id="IPR029021">
    <property type="entry name" value="Prot-tyrosine_phosphatase-like"/>
</dbReference>
<dbReference type="InterPro" id="IPR020422">
    <property type="entry name" value="TYR_PHOSPHATASE_DUAL_dom"/>
</dbReference>
<evidence type="ECO:0000256" key="1">
    <source>
        <dbReference type="ARBA" id="ARBA00004123"/>
    </source>
</evidence>
<keyword evidence="8" id="KW-0904">Protein phosphatase</keyword>
<dbReference type="SMART" id="SM00404">
    <property type="entry name" value="PTPc_motif"/>
    <property type="match status" value="1"/>
</dbReference>
<evidence type="ECO:0000256" key="4">
    <source>
        <dbReference type="ARBA" id="ARBA00013064"/>
    </source>
</evidence>
<dbReference type="Proteomes" id="UP000242188">
    <property type="component" value="Unassembled WGS sequence"/>
</dbReference>
<dbReference type="SUPFAM" id="SSF52799">
    <property type="entry name" value="(Phosphotyrosine protein) phosphatases II"/>
    <property type="match status" value="1"/>
</dbReference>
<dbReference type="OrthoDB" id="432447at2759"/>
<protein>
    <recommendedName>
        <fullName evidence="13">Dual specificity protein phosphatase 23</fullName>
        <ecNumber evidence="5">3.1.3.16</ecNumber>
        <ecNumber evidence="4">3.1.3.48</ecNumber>
    </recommendedName>
    <alternativeName>
        <fullName evidence="14">Low molecular mass dual specificity phosphatase 3</fullName>
    </alternativeName>
</protein>
<feature type="domain" description="Tyrosine-protein phosphatase" evidence="16">
    <location>
        <begin position="79"/>
        <end position="230"/>
    </location>
</feature>
<dbReference type="GO" id="GO:0005634">
    <property type="term" value="C:nucleus"/>
    <property type="evidence" value="ECO:0007669"/>
    <property type="project" value="UniProtKB-SubCell"/>
</dbReference>
<comment type="catalytic activity">
    <reaction evidence="11">
        <text>O-phospho-L-threonyl-[protein] + H2O = L-threonyl-[protein] + phosphate</text>
        <dbReference type="Rhea" id="RHEA:47004"/>
        <dbReference type="Rhea" id="RHEA-COMP:11060"/>
        <dbReference type="Rhea" id="RHEA-COMP:11605"/>
        <dbReference type="ChEBI" id="CHEBI:15377"/>
        <dbReference type="ChEBI" id="CHEBI:30013"/>
        <dbReference type="ChEBI" id="CHEBI:43474"/>
        <dbReference type="ChEBI" id="CHEBI:61977"/>
        <dbReference type="EC" id="3.1.3.16"/>
    </reaction>
</comment>
<evidence type="ECO:0000256" key="7">
    <source>
        <dbReference type="ARBA" id="ARBA00022801"/>
    </source>
</evidence>
<evidence type="ECO:0000313" key="19">
    <source>
        <dbReference type="Proteomes" id="UP000242188"/>
    </source>
</evidence>
<dbReference type="GO" id="GO:0004725">
    <property type="term" value="F:protein tyrosine phosphatase activity"/>
    <property type="evidence" value="ECO:0007669"/>
    <property type="project" value="UniProtKB-EC"/>
</dbReference>
<evidence type="ECO:0000256" key="12">
    <source>
        <dbReference type="ARBA" id="ARBA00053915"/>
    </source>
</evidence>
<gene>
    <name evidence="18" type="ORF">KP79_PYT08503</name>
</gene>
<dbReference type="STRING" id="6573.A0A210PED1"/>
<feature type="domain" description="Tyrosine specific protein phosphatases" evidence="17">
    <location>
        <begin position="144"/>
        <end position="212"/>
    </location>
</feature>
<keyword evidence="19" id="KW-1185">Reference proteome</keyword>
<proteinExistence type="inferred from homology"/>
<comment type="subcellular location">
    <subcellularLocation>
        <location evidence="2">Cytoplasm</location>
        <location evidence="2">Cytosol</location>
    </subcellularLocation>
    <subcellularLocation>
        <location evidence="1">Nucleus</location>
    </subcellularLocation>
</comment>
<evidence type="ECO:0000313" key="18">
    <source>
        <dbReference type="EMBL" id="OWF34811.1"/>
    </source>
</evidence>
<evidence type="ECO:0000256" key="3">
    <source>
        <dbReference type="ARBA" id="ARBA00008601"/>
    </source>
</evidence>
<dbReference type="PROSITE" id="PS50054">
    <property type="entry name" value="TYR_PHOSPHATASE_DUAL"/>
    <property type="match status" value="1"/>
</dbReference>
<evidence type="ECO:0000256" key="15">
    <source>
        <dbReference type="SAM" id="MobiDB-lite"/>
    </source>
</evidence>
<evidence type="ECO:0000256" key="6">
    <source>
        <dbReference type="ARBA" id="ARBA00022490"/>
    </source>
</evidence>
<evidence type="ECO:0000256" key="5">
    <source>
        <dbReference type="ARBA" id="ARBA00013081"/>
    </source>
</evidence>
<dbReference type="AlphaFoldDB" id="A0A210PED1"/>
<dbReference type="CDD" id="cd14504">
    <property type="entry name" value="DUSP23"/>
    <property type="match status" value="1"/>
</dbReference>
<accession>A0A210PED1</accession>
<organism evidence="18 19">
    <name type="scientific">Mizuhopecten yessoensis</name>
    <name type="common">Japanese scallop</name>
    <name type="synonym">Patinopecten yessoensis</name>
    <dbReference type="NCBI Taxonomy" id="6573"/>
    <lineage>
        <taxon>Eukaryota</taxon>
        <taxon>Metazoa</taxon>
        <taxon>Spiralia</taxon>
        <taxon>Lophotrochozoa</taxon>
        <taxon>Mollusca</taxon>
        <taxon>Bivalvia</taxon>
        <taxon>Autobranchia</taxon>
        <taxon>Pteriomorphia</taxon>
        <taxon>Pectinida</taxon>
        <taxon>Pectinoidea</taxon>
        <taxon>Pectinidae</taxon>
        <taxon>Mizuhopecten</taxon>
    </lineage>
</organism>
<dbReference type="Pfam" id="PF22784">
    <property type="entry name" value="PTP-SAK"/>
    <property type="match status" value="1"/>
</dbReference>
<dbReference type="InterPro" id="IPR057023">
    <property type="entry name" value="PTP-SAK"/>
</dbReference>
<dbReference type="PANTHER" id="PTHR23339">
    <property type="entry name" value="TYROSINE SPECIFIC PROTEIN PHOSPHATASE AND DUAL SPECIFICITY PROTEIN PHOSPHATASE"/>
    <property type="match status" value="1"/>
</dbReference>
<evidence type="ECO:0000256" key="11">
    <source>
        <dbReference type="ARBA" id="ARBA00048336"/>
    </source>
</evidence>
<dbReference type="InterPro" id="IPR050561">
    <property type="entry name" value="PTP"/>
</dbReference>
<dbReference type="GO" id="GO:0004722">
    <property type="term" value="F:protein serine/threonine phosphatase activity"/>
    <property type="evidence" value="ECO:0007669"/>
    <property type="project" value="UniProtKB-EC"/>
</dbReference>
<dbReference type="PROSITE" id="PS00383">
    <property type="entry name" value="TYR_PHOSPHATASE_1"/>
    <property type="match status" value="1"/>
</dbReference>
<evidence type="ECO:0000259" key="17">
    <source>
        <dbReference type="PROSITE" id="PS50056"/>
    </source>
</evidence>
<feature type="region of interest" description="Disordered" evidence="15">
    <location>
        <begin position="1"/>
        <end position="25"/>
    </location>
</feature>
<sequence>MAATGRSKQQEKRKRRTFVGNTRNVNDRSMSETELVGDHVTEVCESTYVKHSGNRQIEAAGETKTTTVGDALKSKMPKNFSWVVDSQVCAMGFPGSPENMLYLLENNVRYLVSLTAERQPSVSDFPEITVLPITVLDFTPPTLEQIDQCLDIIDKALQEGKAAGLHCAHGKGRTGTVLACYFIREFCMEPQRALDQIRMYRPGSVETKEQEEVIFEYANYVKEKHKQDCENK</sequence>
<comment type="caution">
    <text evidence="18">The sequence shown here is derived from an EMBL/GenBank/DDBJ whole genome shotgun (WGS) entry which is preliminary data.</text>
</comment>
<dbReference type="SMART" id="SM00195">
    <property type="entry name" value="DSPc"/>
    <property type="match status" value="1"/>
</dbReference>
<dbReference type="InterPro" id="IPR000387">
    <property type="entry name" value="Tyr_Pase_dom"/>
</dbReference>
<dbReference type="GO" id="GO:0005829">
    <property type="term" value="C:cytosol"/>
    <property type="evidence" value="ECO:0007669"/>
    <property type="project" value="UniProtKB-SubCell"/>
</dbReference>
<dbReference type="EMBL" id="NEDP02076749">
    <property type="protein sequence ID" value="OWF34811.1"/>
    <property type="molecule type" value="Genomic_DNA"/>
</dbReference>
<keyword evidence="7" id="KW-0378">Hydrolase</keyword>
<evidence type="ECO:0000256" key="9">
    <source>
        <dbReference type="ARBA" id="ARBA00023242"/>
    </source>
</evidence>
<dbReference type="InterPro" id="IPR016130">
    <property type="entry name" value="Tyr_Pase_AS"/>
</dbReference>
<comment type="catalytic activity">
    <reaction evidence="10">
        <text>O-phospho-L-seryl-[protein] + H2O = L-seryl-[protein] + phosphate</text>
        <dbReference type="Rhea" id="RHEA:20629"/>
        <dbReference type="Rhea" id="RHEA-COMP:9863"/>
        <dbReference type="Rhea" id="RHEA-COMP:11604"/>
        <dbReference type="ChEBI" id="CHEBI:15377"/>
        <dbReference type="ChEBI" id="CHEBI:29999"/>
        <dbReference type="ChEBI" id="CHEBI:43474"/>
        <dbReference type="ChEBI" id="CHEBI:83421"/>
        <dbReference type="EC" id="3.1.3.16"/>
    </reaction>
</comment>
<dbReference type="Gene3D" id="3.90.190.10">
    <property type="entry name" value="Protein tyrosine phosphatase superfamily"/>
    <property type="match status" value="1"/>
</dbReference>
<comment type="similarity">
    <text evidence="3">Belongs to the protein-tyrosine phosphatase family. Non-receptor class dual specificity subfamily.</text>
</comment>
<dbReference type="EC" id="3.1.3.16" evidence="5"/>
<evidence type="ECO:0000256" key="13">
    <source>
        <dbReference type="ARBA" id="ARBA00068789"/>
    </source>
</evidence>
<reference evidence="18 19" key="1">
    <citation type="journal article" date="2017" name="Nat. Ecol. Evol.">
        <title>Scallop genome provides insights into evolution of bilaterian karyotype and development.</title>
        <authorList>
            <person name="Wang S."/>
            <person name="Zhang J."/>
            <person name="Jiao W."/>
            <person name="Li J."/>
            <person name="Xun X."/>
            <person name="Sun Y."/>
            <person name="Guo X."/>
            <person name="Huan P."/>
            <person name="Dong B."/>
            <person name="Zhang L."/>
            <person name="Hu X."/>
            <person name="Sun X."/>
            <person name="Wang J."/>
            <person name="Zhao C."/>
            <person name="Wang Y."/>
            <person name="Wang D."/>
            <person name="Huang X."/>
            <person name="Wang R."/>
            <person name="Lv J."/>
            <person name="Li Y."/>
            <person name="Zhang Z."/>
            <person name="Liu B."/>
            <person name="Lu W."/>
            <person name="Hui Y."/>
            <person name="Liang J."/>
            <person name="Zhou Z."/>
            <person name="Hou R."/>
            <person name="Li X."/>
            <person name="Liu Y."/>
            <person name="Li H."/>
            <person name="Ning X."/>
            <person name="Lin Y."/>
            <person name="Zhao L."/>
            <person name="Xing Q."/>
            <person name="Dou J."/>
            <person name="Li Y."/>
            <person name="Mao J."/>
            <person name="Guo H."/>
            <person name="Dou H."/>
            <person name="Li T."/>
            <person name="Mu C."/>
            <person name="Jiang W."/>
            <person name="Fu Q."/>
            <person name="Fu X."/>
            <person name="Miao Y."/>
            <person name="Liu J."/>
            <person name="Yu Q."/>
            <person name="Li R."/>
            <person name="Liao H."/>
            <person name="Li X."/>
            <person name="Kong Y."/>
            <person name="Jiang Z."/>
            <person name="Chourrout D."/>
            <person name="Li R."/>
            <person name="Bao Z."/>
        </authorList>
    </citation>
    <scope>NUCLEOTIDE SEQUENCE [LARGE SCALE GENOMIC DNA]</scope>
    <source>
        <strain evidence="18 19">PY_sf001</strain>
    </source>
</reference>
<evidence type="ECO:0000256" key="10">
    <source>
        <dbReference type="ARBA" id="ARBA00047761"/>
    </source>
</evidence>
<dbReference type="EC" id="3.1.3.48" evidence="4"/>
<evidence type="ECO:0000256" key="8">
    <source>
        <dbReference type="ARBA" id="ARBA00022912"/>
    </source>
</evidence>
<comment type="function">
    <text evidence="12">Protein phosphatase that mediates dephosphorylation of proteins phosphorylated on Tyr and Ser/Thr residues. In vitro, it can dephosphorylate p44-ERK1 (MAPK3) but not p54 SAPK-beta (MAPK10) in vitro. Able to enhance activation of JNK and p38 (MAPK14).</text>
</comment>